<feature type="region of interest" description="Disordered" evidence="1">
    <location>
        <begin position="370"/>
        <end position="539"/>
    </location>
</feature>
<dbReference type="EMBL" id="JBICBT010000239">
    <property type="protein sequence ID" value="KAL3119691.1"/>
    <property type="molecule type" value="Genomic_DNA"/>
</dbReference>
<comment type="caution">
    <text evidence="2">The sequence shown here is derived from an EMBL/GenBank/DDBJ whole genome shotgun (WGS) entry which is preliminary data.</text>
</comment>
<feature type="region of interest" description="Disordered" evidence="1">
    <location>
        <begin position="299"/>
        <end position="328"/>
    </location>
</feature>
<feature type="compositionally biased region" description="Basic and acidic residues" evidence="1">
    <location>
        <begin position="425"/>
        <end position="435"/>
    </location>
</feature>
<evidence type="ECO:0000256" key="1">
    <source>
        <dbReference type="SAM" id="MobiDB-lite"/>
    </source>
</evidence>
<organism evidence="2 3">
    <name type="scientific">Heterodera trifolii</name>
    <dbReference type="NCBI Taxonomy" id="157864"/>
    <lineage>
        <taxon>Eukaryota</taxon>
        <taxon>Metazoa</taxon>
        <taxon>Ecdysozoa</taxon>
        <taxon>Nematoda</taxon>
        <taxon>Chromadorea</taxon>
        <taxon>Rhabditida</taxon>
        <taxon>Tylenchina</taxon>
        <taxon>Tylenchomorpha</taxon>
        <taxon>Tylenchoidea</taxon>
        <taxon>Heteroderidae</taxon>
        <taxon>Heteroderinae</taxon>
        <taxon>Heterodera</taxon>
    </lineage>
</organism>
<evidence type="ECO:0000313" key="3">
    <source>
        <dbReference type="Proteomes" id="UP001620626"/>
    </source>
</evidence>
<feature type="compositionally biased region" description="Polar residues" evidence="1">
    <location>
        <begin position="390"/>
        <end position="405"/>
    </location>
</feature>
<gene>
    <name evidence="2" type="ORF">niasHT_009637</name>
</gene>
<dbReference type="Proteomes" id="UP001620626">
    <property type="component" value="Unassembled WGS sequence"/>
</dbReference>
<sequence>MIPSTRRSKPGSLLHSEQSAFVKYKQSSINKDKETKSNADDLHHAQGTVTTDKAQQEQPEPIKEMDQTEKDAEKELTQKNEEDTLSRQEGNQIPMNENDAEKIIFLAKGKSPQNSTSVNLSKEKTGKESAKLSENPIAQQKGKELKNNGEKMMIQKDEAVRWAKERAEEAIGEMRDKAPSNSEESVPIPQSFIIKDILSSKEKELLLQKKQFTVGREENHLNIERLQQTSLASNNEEQALSQAEVSMSISSGESPKRVINDSLVDSENEIQSQLNAQTMIRENNGTNEEEVLFQDEISMSISSGESPKRNKNDVDSEKEIQSRLNDQSMIRENKEINNEEALSYGEKQSSLSKEINVHDQYEKTMASVELEEGEIEPEIRDKELPCCGNESDSNAVNYHSKNNTLPSPPEIRQEYKKVHQQISVEKQRQGTESRDRSKHPRISSSPEGAEKQRQGREWTDRSKDRRRSQSPERAEYHDSSKRQDLYLRSTSKDKDLRVRSDHRKPTNSIKNYRKNYSPDQHWQESPSKRRLISSEDRTPVRFQIKKQPNNSLKNCHRKSLNDEVLQAPKGQPGNKHVLEPDHNNTNIQSPNVELRNNETSCSQQINSEQTHAETNIETHEEHGNNKALDVELINDKSPNLQPSNELLSGAEKADKEVPNVEASNMEINSENEQLQMRNQQANIHETYADPMQLEAHIETVQAQRRLTKKAIIDLPESSHRRQINNEPTRSQRLEYIGTSLAHANIESSNSKGKETGEPLATTTTTNDQLQFLLSQIQGSLQQILEQLQAQSQDRQQPQKNERKSSGETPSYKNYKTNCSNTQARRELDKFVRSTNKANSNHQNVQQYDQQVNITLDDNELLLFIVVKIIKHPISINDFSSMWLINTQESSDEILLLIDQLRPNENFTAESILEMLSAVLCLFGKDPTLLTEVRGELQEFEGKFDKNLPNHAALIVKQLKILFLFIRLFRKSVFIYARKSYKEENLKNEAFVEWLCMNNDKIGNQLFELGKNEAAISFVNAARWLTNVQSLEKELATVELAILLTLPTSMKDKVKSLKDLHRKNNLYSDTVKNEFLSQFKLPWINPWRQPNFMHLIRAKTGRNVLLNVVINLKNIFIEQMINLKIEHSDQLGPDENRMVHRKVFFSSYLAMNKREFDEIRNQKLDEARNKAINYLTECLHALHSL</sequence>
<name>A0ABD2LWR1_9BILA</name>
<reference evidence="2 3" key="1">
    <citation type="submission" date="2024-10" db="EMBL/GenBank/DDBJ databases">
        <authorList>
            <person name="Kim D."/>
        </authorList>
    </citation>
    <scope>NUCLEOTIDE SEQUENCE [LARGE SCALE GENOMIC DNA]</scope>
    <source>
        <strain evidence="2">BH-2024</strain>
    </source>
</reference>
<dbReference type="AlphaFoldDB" id="A0ABD2LWR1"/>
<feature type="region of interest" description="Disordered" evidence="1">
    <location>
        <begin position="788"/>
        <end position="816"/>
    </location>
</feature>
<feature type="compositionally biased region" description="Basic and acidic residues" evidence="1">
    <location>
        <begin position="60"/>
        <end position="86"/>
    </location>
</feature>
<feature type="compositionally biased region" description="Polar residues" evidence="1">
    <location>
        <begin position="111"/>
        <end position="120"/>
    </location>
</feature>
<feature type="region of interest" description="Disordered" evidence="1">
    <location>
        <begin position="569"/>
        <end position="590"/>
    </location>
</feature>
<feature type="region of interest" description="Disordered" evidence="1">
    <location>
        <begin position="1"/>
        <end position="138"/>
    </location>
</feature>
<evidence type="ECO:0000313" key="2">
    <source>
        <dbReference type="EMBL" id="KAL3119691.1"/>
    </source>
</evidence>
<protein>
    <submittedName>
        <fullName evidence="2">Uncharacterized protein</fullName>
    </submittedName>
</protein>
<accession>A0ABD2LWR1</accession>
<feature type="compositionally biased region" description="Basic and acidic residues" evidence="1">
    <location>
        <begin position="121"/>
        <end position="131"/>
    </location>
</feature>
<feature type="compositionally biased region" description="Basic and acidic residues" evidence="1">
    <location>
        <begin position="30"/>
        <end position="44"/>
    </location>
</feature>
<keyword evidence="3" id="KW-1185">Reference proteome</keyword>
<feature type="compositionally biased region" description="Polar residues" evidence="1">
    <location>
        <begin position="47"/>
        <end position="58"/>
    </location>
</feature>
<feature type="compositionally biased region" description="Polar residues" evidence="1">
    <location>
        <begin position="15"/>
        <end position="29"/>
    </location>
</feature>
<feature type="region of interest" description="Disordered" evidence="1">
    <location>
        <begin position="235"/>
        <end position="256"/>
    </location>
</feature>
<feature type="compositionally biased region" description="Polar residues" evidence="1">
    <location>
        <begin position="235"/>
        <end position="253"/>
    </location>
</feature>
<feature type="compositionally biased region" description="Polar residues" evidence="1">
    <location>
        <begin position="806"/>
        <end position="816"/>
    </location>
</feature>
<feature type="compositionally biased region" description="Basic and acidic residues" evidence="1">
    <location>
        <begin position="448"/>
        <end position="499"/>
    </location>
</feature>
<proteinExistence type="predicted"/>
<feature type="compositionally biased region" description="Basic and acidic residues" evidence="1">
    <location>
        <begin position="306"/>
        <end position="321"/>
    </location>
</feature>